<accession>A0ABS4FU00</accession>
<evidence type="ECO:0000313" key="2">
    <source>
        <dbReference type="EMBL" id="MBP1906050.1"/>
    </source>
</evidence>
<evidence type="ECO:0000256" key="1">
    <source>
        <dbReference type="SAM" id="Coils"/>
    </source>
</evidence>
<keyword evidence="1" id="KW-0175">Coiled coil</keyword>
<sequence>MNIKNIIIMSTMALVISLSSGVSGYRVSAQVLHPYGQEERNVDGSGGEDPLLASLGVKDDKRLYDQLLEGQSLADIATENQASIDDALQVQTTQLQSQIIKRYQEGQINLEQLKLQLQEAEEIIANSAFTRYSIGI</sequence>
<evidence type="ECO:0008006" key="4">
    <source>
        <dbReference type="Google" id="ProtNLM"/>
    </source>
</evidence>
<dbReference type="RefSeq" id="WP_210089655.1">
    <property type="nucleotide sequence ID" value="NZ_JAGGKG010000012.1"/>
</dbReference>
<evidence type="ECO:0000313" key="3">
    <source>
        <dbReference type="Proteomes" id="UP001519272"/>
    </source>
</evidence>
<dbReference type="Proteomes" id="UP001519272">
    <property type="component" value="Unassembled WGS sequence"/>
</dbReference>
<feature type="coiled-coil region" evidence="1">
    <location>
        <begin position="103"/>
        <end position="130"/>
    </location>
</feature>
<name>A0ABS4FU00_9BACL</name>
<keyword evidence="3" id="KW-1185">Reference proteome</keyword>
<reference evidence="2 3" key="1">
    <citation type="submission" date="2021-03" db="EMBL/GenBank/DDBJ databases">
        <title>Genomic Encyclopedia of Type Strains, Phase IV (KMG-IV): sequencing the most valuable type-strain genomes for metagenomic binning, comparative biology and taxonomic classification.</title>
        <authorList>
            <person name="Goeker M."/>
        </authorList>
    </citation>
    <scope>NUCLEOTIDE SEQUENCE [LARGE SCALE GENOMIC DNA]</scope>
    <source>
        <strain evidence="2 3">DSM 14349</strain>
    </source>
</reference>
<comment type="caution">
    <text evidence="2">The sequence shown here is derived from an EMBL/GenBank/DDBJ whole genome shotgun (WGS) entry which is preliminary data.</text>
</comment>
<organism evidence="2 3">
    <name type="scientific">Paenibacillus turicensis</name>
    <dbReference type="NCBI Taxonomy" id="160487"/>
    <lineage>
        <taxon>Bacteria</taxon>
        <taxon>Bacillati</taxon>
        <taxon>Bacillota</taxon>
        <taxon>Bacilli</taxon>
        <taxon>Bacillales</taxon>
        <taxon>Paenibacillaceae</taxon>
        <taxon>Paenibacillus</taxon>
    </lineage>
</organism>
<protein>
    <recommendedName>
        <fullName evidence="4">SHOCT domain-containing protein</fullName>
    </recommendedName>
</protein>
<gene>
    <name evidence="2" type="ORF">J2Z32_002699</name>
</gene>
<dbReference type="EMBL" id="JAGGKG010000012">
    <property type="protein sequence ID" value="MBP1906050.1"/>
    <property type="molecule type" value="Genomic_DNA"/>
</dbReference>
<proteinExistence type="predicted"/>